<organism evidence="1 2">
    <name type="scientific">Clostridium perfringens</name>
    <dbReference type="NCBI Taxonomy" id="1502"/>
    <lineage>
        <taxon>Bacteria</taxon>
        <taxon>Bacillati</taxon>
        <taxon>Bacillota</taxon>
        <taxon>Clostridia</taxon>
        <taxon>Eubacteriales</taxon>
        <taxon>Clostridiaceae</taxon>
        <taxon>Clostridium</taxon>
    </lineage>
</organism>
<dbReference type="CDD" id="cd06974">
    <property type="entry name" value="TerD_like"/>
    <property type="match status" value="1"/>
</dbReference>
<protein>
    <recommendedName>
        <fullName evidence="3">TerD family protein</fullName>
    </recommendedName>
</protein>
<dbReference type="PATRIC" id="fig|1502.177.peg.3566"/>
<dbReference type="EMBL" id="CP013615">
    <property type="protein sequence ID" value="AMN31272.1"/>
    <property type="molecule type" value="Genomic_DNA"/>
</dbReference>
<accession>A0A140GRW3</accession>
<sequence length="727" mass="83392">MNKMLDIYINRKNKVSVEKLVETKDKEKSVIYVATILKNIEEYGYTFSEELIEALKNKSTEDLVKFYLDLKETIKLQVGEGIISQMKPMYPNFPKQVMEADYIELFINAMVHYISCGSILPEYKEEERFPLISSKDKKLTIIDLGTEEDLFNIYNELLSSKAVLSNHDKEDLVWFVDNMTKKQIVNLLPNEIVIKETLSFITPFIINKVGFNTKIANYYKTATDVLRLILVMNGYSSAIDSSEVKWLRPMKTRERKCLVQLLEGCSSIEADMFRNRTLWLKALNRLHPGNFKKCKKVNNAYDKLIKNKKIPTFKSKLEKMFEEGNVTEVVNLLSKRPGEFARALDRTVRLVKADDLKVQLDNRLNVVKAFDKVANLVSTPILLQLMSYFKKRSSENDVRVFFPKGNLAKAYVIDENIEVLEKKVCDTIVFVCQKHLRGLYSAKEMLGNVYIDDRLKDFVVPTSQRNASKSLKNVARGSKFKIAEDVNFIRAFVYWKNHDDIDLSAYFLTEDFKEIGTIAYYDMRNRGLNACHSGDIIDGANGASEYIDIDLESALNKKVKYVLVSVYNFSNKPFSDLEECFFGYMERTGVNDGKVFEPSTVKHRTDLSTKGDFNNSVIIDVENREIIICDLSSESAPYFPNNANTNKIGLINGLKGIINHSKPNMYDLAKLHADARGMNLVEDKLEADTLFLVDKEDMPVVNSSEDEIKEQTCITLYDVDYIISNLL</sequence>
<evidence type="ECO:0000313" key="1">
    <source>
        <dbReference type="EMBL" id="AMN31272.1"/>
    </source>
</evidence>
<keyword evidence="1" id="KW-0614">Plasmid</keyword>
<proteinExistence type="predicted"/>
<name>A0A140GRW3_CLOPF</name>
<evidence type="ECO:0008006" key="3">
    <source>
        <dbReference type="Google" id="ProtNLM"/>
    </source>
</evidence>
<dbReference type="InterPro" id="IPR003325">
    <property type="entry name" value="TerD"/>
</dbReference>
<geneLocation type="plasmid" evidence="1 2">
    <name>pJFP838A</name>
</geneLocation>
<reference evidence="1 2" key="1">
    <citation type="journal article" date="2016" name="PLoS ONE">
        <title>Plasmid Characterization and Chromosome Analysis of Two netF+ Clostridium perfringens Isolates Associated with Foal and Canine Necrotizing Enteritis.</title>
        <authorList>
            <person name="Mehdizadeh Gohari I."/>
            <person name="Kropinski A.M."/>
            <person name="Weese S.J."/>
            <person name="Parreira V.R."/>
            <person name="Whitehead A.E."/>
            <person name="Boerlin P."/>
            <person name="Prescott J.F."/>
        </authorList>
    </citation>
    <scope>NUCLEOTIDE SEQUENCE [LARGE SCALE GENOMIC DNA]</scope>
    <source>
        <strain evidence="1 2">JP838</strain>
        <plasmid evidence="2">Plasmid pJFP838A</plasmid>
    </source>
</reference>
<dbReference type="PANTHER" id="PTHR32097">
    <property type="entry name" value="CAMP-BINDING PROTEIN 1-RELATED"/>
    <property type="match status" value="1"/>
</dbReference>
<dbReference type="InterPro" id="IPR051324">
    <property type="entry name" value="Stress/Tellurium_Resist"/>
</dbReference>
<dbReference type="PANTHER" id="PTHR32097:SF18">
    <property type="entry name" value="RING-TYPE DOMAIN-CONTAINING PROTEIN"/>
    <property type="match status" value="1"/>
</dbReference>
<dbReference type="AlphaFoldDB" id="A0A140GRW3"/>
<evidence type="ECO:0000313" key="2">
    <source>
        <dbReference type="Proteomes" id="UP000070260"/>
    </source>
</evidence>
<dbReference type="RefSeq" id="WP_061429857.1">
    <property type="nucleotide sequence ID" value="NZ_CP013615.1"/>
</dbReference>
<gene>
    <name evidence="1" type="ORF">JFP838_pA0356</name>
</gene>
<dbReference type="Proteomes" id="UP000070260">
    <property type="component" value="Plasmid pJFP838A"/>
</dbReference>
<dbReference type="OrthoDB" id="415622at2"/>